<feature type="compositionally biased region" description="Pro residues" evidence="1">
    <location>
        <begin position="50"/>
        <end position="60"/>
    </location>
</feature>
<dbReference type="OrthoDB" id="1917367at2759"/>
<dbReference type="Proteomes" id="UP000247409">
    <property type="component" value="Unassembled WGS sequence"/>
</dbReference>
<evidence type="ECO:0000313" key="3">
    <source>
        <dbReference type="Proteomes" id="UP000247409"/>
    </source>
</evidence>
<name>A0A2V3IDZ0_9FLOR</name>
<dbReference type="AlphaFoldDB" id="A0A2V3IDZ0"/>
<dbReference type="STRING" id="448386.A0A2V3IDZ0"/>
<protein>
    <recommendedName>
        <fullName evidence="4">Reverse transcriptase Ty1/copia-type domain-containing protein</fullName>
    </recommendedName>
</protein>
<keyword evidence="3" id="KW-1185">Reference proteome</keyword>
<dbReference type="EMBL" id="NBIV01000317">
    <property type="protein sequence ID" value="PXF40296.1"/>
    <property type="molecule type" value="Genomic_DNA"/>
</dbReference>
<organism evidence="2 3">
    <name type="scientific">Gracilariopsis chorda</name>
    <dbReference type="NCBI Taxonomy" id="448386"/>
    <lineage>
        <taxon>Eukaryota</taxon>
        <taxon>Rhodophyta</taxon>
        <taxon>Florideophyceae</taxon>
        <taxon>Rhodymeniophycidae</taxon>
        <taxon>Gracilariales</taxon>
        <taxon>Gracilariaceae</taxon>
        <taxon>Gracilariopsis</taxon>
    </lineage>
</organism>
<gene>
    <name evidence="2" type="ORF">BWQ96_10002</name>
</gene>
<proteinExistence type="predicted"/>
<accession>A0A2V3IDZ0</accession>
<sequence length="416" mass="46242">MDALSDPKPASSTLHSLRRRLRSALTQCTDRLLPRIAHLIPPCHNRGRPPEPLTAPPIPLKPSIHQRFPYPTMKGNTTKSASDSSVLVLTLKPPALSSVKLNARPSANVAVLSHHYALKAFTSASATAHAPVLAPFELPDQKERVKALETARTEYASVVARLRISRALRARISPASHYTLAPGDAVYVYRKRKGQFIVPVLVVRVSDKEVYVKSNGKLVHFNISQVVPSSIFTDDHALDALQRQLQAFQSNTLVPGHTPPKLRGQPAQGILITEIIPYGDPRNDDPVLLTAKRKELQGLLKRGTYKVMCKEELPTDANIIGGRFILCQKRRDKHSIKYKASFIAQWHVDKEKGSIVHHATTLQHTSIRMILALAAIFGFQLWSTDITQAYLQSASDLMPDIHIRSSKEFELVLNQL</sequence>
<comment type="caution">
    <text evidence="2">The sequence shown here is derived from an EMBL/GenBank/DDBJ whole genome shotgun (WGS) entry which is preliminary data.</text>
</comment>
<evidence type="ECO:0008006" key="4">
    <source>
        <dbReference type="Google" id="ProtNLM"/>
    </source>
</evidence>
<feature type="region of interest" description="Disordered" evidence="1">
    <location>
        <begin position="43"/>
        <end position="62"/>
    </location>
</feature>
<evidence type="ECO:0000256" key="1">
    <source>
        <dbReference type="SAM" id="MobiDB-lite"/>
    </source>
</evidence>
<evidence type="ECO:0000313" key="2">
    <source>
        <dbReference type="EMBL" id="PXF40296.1"/>
    </source>
</evidence>
<reference evidence="2 3" key="1">
    <citation type="journal article" date="2018" name="Mol. Biol. Evol.">
        <title>Analysis of the draft genome of the red seaweed Gracilariopsis chorda provides insights into genome size evolution in Rhodophyta.</title>
        <authorList>
            <person name="Lee J."/>
            <person name="Yang E.C."/>
            <person name="Graf L."/>
            <person name="Yang J.H."/>
            <person name="Qiu H."/>
            <person name="Zel Zion U."/>
            <person name="Chan C.X."/>
            <person name="Stephens T.G."/>
            <person name="Weber A.P.M."/>
            <person name="Boo G.H."/>
            <person name="Boo S.M."/>
            <person name="Kim K.M."/>
            <person name="Shin Y."/>
            <person name="Jung M."/>
            <person name="Lee S.J."/>
            <person name="Yim H.S."/>
            <person name="Lee J.H."/>
            <person name="Bhattacharya D."/>
            <person name="Yoon H.S."/>
        </authorList>
    </citation>
    <scope>NUCLEOTIDE SEQUENCE [LARGE SCALE GENOMIC DNA]</scope>
    <source>
        <strain evidence="2 3">SKKU-2015</strain>
        <tissue evidence="2">Whole body</tissue>
    </source>
</reference>